<sequence length="201" mass="23621">MFPYLLILLVPCFAIFAQNSEKVLIEKMQTRQQKQFSELHSYQAEKKKYDSTKDPFFKDKDVESNTHTTQTIYFKKNIRQIIIEEREVLQLAPPSPRYIWHTEYFFQNSRLYYVNFRYQMKMQNMEEGTEDSVTEIIVFLPKNAPSIAFQKILSASRADEKVSFRLDKSFRKIDLDQADGSGMTTAVLKGGILEMNKGKEN</sequence>
<dbReference type="RefSeq" id="WP_135622087.1">
    <property type="nucleotide sequence ID" value="NZ_RQGD01000010.1"/>
</dbReference>
<dbReference type="AlphaFoldDB" id="A0A4R9KA20"/>
<organism evidence="1 2">
    <name type="scientific">Leptospira ognonensis</name>
    <dbReference type="NCBI Taxonomy" id="2484945"/>
    <lineage>
        <taxon>Bacteria</taxon>
        <taxon>Pseudomonadati</taxon>
        <taxon>Spirochaetota</taxon>
        <taxon>Spirochaetia</taxon>
        <taxon>Leptospirales</taxon>
        <taxon>Leptospiraceae</taxon>
        <taxon>Leptospira</taxon>
    </lineage>
</organism>
<accession>A0A4R9KA20</accession>
<evidence type="ECO:0000313" key="2">
    <source>
        <dbReference type="Proteomes" id="UP000297693"/>
    </source>
</evidence>
<comment type="caution">
    <text evidence="1">The sequence shown here is derived from an EMBL/GenBank/DDBJ whole genome shotgun (WGS) entry which is preliminary data.</text>
</comment>
<name>A0A4R9KA20_9LEPT</name>
<gene>
    <name evidence="1" type="ORF">EHQ58_03680</name>
</gene>
<proteinExistence type="predicted"/>
<reference evidence="1" key="1">
    <citation type="journal article" date="2019" name="PLoS Negl. Trop. Dis.">
        <title>Revisiting the worldwide diversity of Leptospira species in the environment.</title>
        <authorList>
            <person name="Vincent A.T."/>
            <person name="Schiettekatte O."/>
            <person name="Bourhy P."/>
            <person name="Veyrier F.J."/>
            <person name="Picardeau M."/>
        </authorList>
    </citation>
    <scope>NUCLEOTIDE SEQUENCE [LARGE SCALE GENOMIC DNA]</scope>
    <source>
        <strain evidence="1">201702476</strain>
    </source>
</reference>
<keyword evidence="2" id="KW-1185">Reference proteome</keyword>
<dbReference type="Proteomes" id="UP000297693">
    <property type="component" value="Unassembled WGS sequence"/>
</dbReference>
<dbReference type="EMBL" id="RQGD01000010">
    <property type="protein sequence ID" value="TGL62310.1"/>
    <property type="molecule type" value="Genomic_DNA"/>
</dbReference>
<evidence type="ECO:0000313" key="1">
    <source>
        <dbReference type="EMBL" id="TGL62310.1"/>
    </source>
</evidence>
<protein>
    <submittedName>
        <fullName evidence="1">Uncharacterized protein</fullName>
    </submittedName>
</protein>